<dbReference type="GO" id="GO:0005829">
    <property type="term" value="C:cytosol"/>
    <property type="evidence" value="ECO:0007669"/>
    <property type="project" value="TreeGrafter"/>
</dbReference>
<dbReference type="PANTHER" id="PTHR12634">
    <property type="entry name" value="SIT4 YEAST -ASSOCIATING PROTEIN-RELATED"/>
    <property type="match status" value="1"/>
</dbReference>
<dbReference type="GO" id="GO:0005634">
    <property type="term" value="C:nucleus"/>
    <property type="evidence" value="ECO:0007669"/>
    <property type="project" value="TreeGrafter"/>
</dbReference>
<evidence type="ECO:0000313" key="2">
    <source>
        <dbReference type="EMBL" id="ELK13244.1"/>
    </source>
</evidence>
<dbReference type="AlphaFoldDB" id="L5KND5"/>
<dbReference type="STRING" id="9402.L5KND5"/>
<dbReference type="Pfam" id="PF04499">
    <property type="entry name" value="SAPS"/>
    <property type="match status" value="1"/>
</dbReference>
<reference evidence="3" key="1">
    <citation type="journal article" date="2013" name="Science">
        <title>Comparative analysis of bat genomes provides insight into the evolution of flight and immunity.</title>
        <authorList>
            <person name="Zhang G."/>
            <person name="Cowled C."/>
            <person name="Shi Z."/>
            <person name="Huang Z."/>
            <person name="Bishop-Lilly K.A."/>
            <person name="Fang X."/>
            <person name="Wynne J.W."/>
            <person name="Xiong Z."/>
            <person name="Baker M.L."/>
            <person name="Zhao W."/>
            <person name="Tachedjian M."/>
            <person name="Zhu Y."/>
            <person name="Zhou P."/>
            <person name="Jiang X."/>
            <person name="Ng J."/>
            <person name="Yang L."/>
            <person name="Wu L."/>
            <person name="Xiao J."/>
            <person name="Feng Y."/>
            <person name="Chen Y."/>
            <person name="Sun X."/>
            <person name="Zhang Y."/>
            <person name="Marsh G.A."/>
            <person name="Crameri G."/>
            <person name="Broder C.C."/>
            <person name="Frey K.G."/>
            <person name="Wang L.F."/>
            <person name="Wang J."/>
        </authorList>
    </citation>
    <scope>NUCLEOTIDE SEQUENCE [LARGE SCALE GENOMIC DNA]</scope>
</reference>
<keyword evidence="3" id="KW-1185">Reference proteome</keyword>
<dbReference type="PANTHER" id="PTHR12634:SF12">
    <property type="entry name" value="SERINE_THREONINE-PROTEIN PHOSPHATASE 6 REGULATORY SUBUNIT 3"/>
    <property type="match status" value="1"/>
</dbReference>
<dbReference type="InterPro" id="IPR007587">
    <property type="entry name" value="SAPS"/>
</dbReference>
<dbReference type="Proteomes" id="UP000010552">
    <property type="component" value="Unassembled WGS sequence"/>
</dbReference>
<proteinExistence type="inferred from homology"/>
<accession>L5KND5</accession>
<dbReference type="EMBL" id="KB030625">
    <property type="protein sequence ID" value="ELK13244.1"/>
    <property type="molecule type" value="Genomic_DNA"/>
</dbReference>
<organism evidence="2 3">
    <name type="scientific">Pteropus alecto</name>
    <name type="common">Black flying fox</name>
    <dbReference type="NCBI Taxonomy" id="9402"/>
    <lineage>
        <taxon>Eukaryota</taxon>
        <taxon>Metazoa</taxon>
        <taxon>Chordata</taxon>
        <taxon>Craniata</taxon>
        <taxon>Vertebrata</taxon>
        <taxon>Euteleostomi</taxon>
        <taxon>Mammalia</taxon>
        <taxon>Eutheria</taxon>
        <taxon>Laurasiatheria</taxon>
        <taxon>Chiroptera</taxon>
        <taxon>Yinpterochiroptera</taxon>
        <taxon>Pteropodoidea</taxon>
        <taxon>Pteropodidae</taxon>
        <taxon>Pteropodinae</taxon>
        <taxon>Pteropus</taxon>
    </lineage>
</organism>
<gene>
    <name evidence="2" type="ORF">PAL_GLEAN10011263</name>
</gene>
<protein>
    <submittedName>
        <fullName evidence="2">Serine/threonine-protein phosphatase 6 regulatory subunit 3</fullName>
    </submittedName>
</protein>
<evidence type="ECO:0000313" key="3">
    <source>
        <dbReference type="Proteomes" id="UP000010552"/>
    </source>
</evidence>
<comment type="similarity">
    <text evidence="1">Belongs to the SAPS family.</text>
</comment>
<evidence type="ECO:0000256" key="1">
    <source>
        <dbReference type="ARBA" id="ARBA00006180"/>
    </source>
</evidence>
<name>L5KND5_PTEAL</name>
<dbReference type="GO" id="GO:0019903">
    <property type="term" value="F:protein phosphatase binding"/>
    <property type="evidence" value="ECO:0007669"/>
    <property type="project" value="InterPro"/>
</dbReference>
<dbReference type="GO" id="GO:0019888">
    <property type="term" value="F:protein phosphatase regulator activity"/>
    <property type="evidence" value="ECO:0007669"/>
    <property type="project" value="TreeGrafter"/>
</dbReference>
<dbReference type="eggNOG" id="KOG2073">
    <property type="taxonomic scope" value="Eukaryota"/>
</dbReference>
<sequence>MKTTWGVLDPPVGNTRLNVIRLISSLLQTNTSSINGDLMELNSIGVILDMFFRYTWNNFLHTQVEICIALILASPFENTENGTITDQGSTGDNLLLKHLFQKCQLIERILDAWEMNEKKQAEGGRRHGYMGHLTRIANCIVHSTDKGPNSTLVQQLIKADFSYEQSCRKEDSIAVQITPGCFAGRCQPPGVCLRKRCGVRACRQVSGHGPVLKQKWAPPAMHGELSAPLPPASPAAQSSSESAAVELLELPSVAAAREVPAAMTKQYSAAPLRHAGRALLERPIATSFPTNSLTLQLTQAGSLHPSQTLPPISSAQILN</sequence>
<dbReference type="InParanoid" id="L5KND5"/>